<proteinExistence type="predicted"/>
<evidence type="ECO:0000313" key="3">
    <source>
        <dbReference type="Proteomes" id="UP000530268"/>
    </source>
</evidence>
<dbReference type="EMBL" id="JACIEI010000001">
    <property type="protein sequence ID" value="MBB3992538.1"/>
    <property type="molecule type" value="Genomic_DNA"/>
</dbReference>
<accession>A0A7W6GZF8</accession>
<comment type="caution">
    <text evidence="2">The sequence shown here is derived from an EMBL/GenBank/DDBJ whole genome shotgun (WGS) entry which is preliminary data.</text>
</comment>
<protein>
    <submittedName>
        <fullName evidence="2">Uncharacterized protein</fullName>
    </submittedName>
</protein>
<dbReference type="AlphaFoldDB" id="A0A7W6GZF8"/>
<organism evidence="2 3">
    <name type="scientific">Sulfitobacter undariae</name>
    <dbReference type="NCBI Taxonomy" id="1563671"/>
    <lineage>
        <taxon>Bacteria</taxon>
        <taxon>Pseudomonadati</taxon>
        <taxon>Pseudomonadota</taxon>
        <taxon>Alphaproteobacteria</taxon>
        <taxon>Rhodobacterales</taxon>
        <taxon>Roseobacteraceae</taxon>
        <taxon>Sulfitobacter</taxon>
    </lineage>
</organism>
<sequence>MKHIFLAMGLLVTLPQSGMAQSISFGDDSSEWSNDNECDDRRFYGAGMANGLDEDDIGKDRTDCKRGFDMGELKVWDFVQARAATQCDKVNYGDNSSEWAGDGECDDYRFEGPGSDGVQLREDIGKDAKDCRALCDAGKIALRDY</sequence>
<dbReference type="Proteomes" id="UP000530268">
    <property type="component" value="Unassembled WGS sequence"/>
</dbReference>
<evidence type="ECO:0000256" key="1">
    <source>
        <dbReference type="SAM" id="SignalP"/>
    </source>
</evidence>
<evidence type="ECO:0000313" key="2">
    <source>
        <dbReference type="EMBL" id="MBB3992538.1"/>
    </source>
</evidence>
<reference evidence="2 3" key="1">
    <citation type="submission" date="2020-08" db="EMBL/GenBank/DDBJ databases">
        <title>Genomic Encyclopedia of Type Strains, Phase IV (KMG-IV): sequencing the most valuable type-strain genomes for metagenomic binning, comparative biology and taxonomic classification.</title>
        <authorList>
            <person name="Goeker M."/>
        </authorList>
    </citation>
    <scope>NUCLEOTIDE SEQUENCE [LARGE SCALE GENOMIC DNA]</scope>
    <source>
        <strain evidence="2 3">DSM 102234</strain>
    </source>
</reference>
<keyword evidence="1" id="KW-0732">Signal</keyword>
<feature type="chain" id="PRO_5031150014" evidence="1">
    <location>
        <begin position="21"/>
        <end position="145"/>
    </location>
</feature>
<gene>
    <name evidence="2" type="ORF">GGR95_000157</name>
</gene>
<feature type="signal peptide" evidence="1">
    <location>
        <begin position="1"/>
        <end position="20"/>
    </location>
</feature>
<dbReference type="RefSeq" id="WP_184561786.1">
    <property type="nucleotide sequence ID" value="NZ_JACIEI010000001.1"/>
</dbReference>
<name>A0A7W6GZF8_9RHOB</name>
<keyword evidence="3" id="KW-1185">Reference proteome</keyword>